<dbReference type="NCBIfam" id="TIGR03590">
    <property type="entry name" value="PseG"/>
    <property type="match status" value="1"/>
</dbReference>
<keyword evidence="2" id="KW-0378">Hydrolase</keyword>
<dbReference type="GO" id="GO:0016787">
    <property type="term" value="F:hydrolase activity"/>
    <property type="evidence" value="ECO:0007669"/>
    <property type="project" value="UniProtKB-KW"/>
</dbReference>
<dbReference type="RefSeq" id="WP_209703048.1">
    <property type="nucleotide sequence ID" value="NZ_JAGGLM010000022.1"/>
</dbReference>
<keyword evidence="3" id="KW-1185">Reference proteome</keyword>
<protein>
    <submittedName>
        <fullName evidence="2">UDP-2,4-diacetamido-2,4, 6-trideoxy-beta-L-altropyranose hydrolase</fullName>
    </submittedName>
</protein>
<evidence type="ECO:0000313" key="2">
    <source>
        <dbReference type="EMBL" id="MBP2033794.1"/>
    </source>
</evidence>
<dbReference type="EMBL" id="JAGGLM010000022">
    <property type="protein sequence ID" value="MBP2033794.1"/>
    <property type="molecule type" value="Genomic_DNA"/>
</dbReference>
<evidence type="ECO:0000259" key="1">
    <source>
        <dbReference type="Pfam" id="PF04101"/>
    </source>
</evidence>
<sequence length="324" mass="37405">MNIAIRAEGGSKIGMGHIMRTLVLAKELSLKNEVFYLCRDSIENKRGILKIQKNGFKVFSLKESILDVLFNINIDVLITDSYDVDEKYFVQTKNIVKHTVYIDDVNSFDYPVNLLINQNVNAEDFDYQQKYKLLGLKYLMIREEFRNLPEKHINKQVKDIMITMGGSDTVNFTKTLLKWIKNLDFKFHIVIGPSFQDIDYFKRIHQSNIEFYFNANMVEIMKKCDMAVSASGSSMYELLASGVPSLSVIIADNQVSVSKKLDNMHISESLLWYNNLSKDRLIDRLNYLCNNYNLRKERSVIGQKIVDGLGAARIADFINNNFND</sequence>
<dbReference type="Pfam" id="PF04101">
    <property type="entry name" value="Glyco_tran_28_C"/>
    <property type="match status" value="1"/>
</dbReference>
<proteinExistence type="predicted"/>
<dbReference type="Gene3D" id="3.40.50.2000">
    <property type="entry name" value="Glycogen Phosphorylase B"/>
    <property type="match status" value="1"/>
</dbReference>
<reference evidence="2 3" key="1">
    <citation type="submission" date="2021-03" db="EMBL/GenBank/DDBJ databases">
        <title>Genomic Encyclopedia of Type Strains, Phase IV (KMG-IV): sequencing the most valuable type-strain genomes for metagenomic binning, comparative biology and taxonomic classification.</title>
        <authorList>
            <person name="Goeker M."/>
        </authorList>
    </citation>
    <scope>NUCLEOTIDE SEQUENCE [LARGE SCALE GENOMIC DNA]</scope>
    <source>
        <strain evidence="2 3">DSM 28783</strain>
    </source>
</reference>
<dbReference type="InterPro" id="IPR020023">
    <property type="entry name" value="PseG"/>
</dbReference>
<dbReference type="Gene3D" id="3.40.50.11190">
    <property type="match status" value="1"/>
</dbReference>
<accession>A0ABS4KUR1</accession>
<feature type="domain" description="Glycosyl transferase family 28 C-terminal" evidence="1">
    <location>
        <begin position="181"/>
        <end position="286"/>
    </location>
</feature>
<gene>
    <name evidence="2" type="ORF">J2Z42_002501</name>
</gene>
<comment type="caution">
    <text evidence="2">The sequence shown here is derived from an EMBL/GenBank/DDBJ whole genome shotgun (WGS) entry which is preliminary data.</text>
</comment>
<dbReference type="SUPFAM" id="SSF53756">
    <property type="entry name" value="UDP-Glycosyltransferase/glycogen phosphorylase"/>
    <property type="match status" value="1"/>
</dbReference>
<dbReference type="InterPro" id="IPR007235">
    <property type="entry name" value="Glyco_trans_28_C"/>
</dbReference>
<dbReference type="Proteomes" id="UP001519307">
    <property type="component" value="Unassembled WGS sequence"/>
</dbReference>
<evidence type="ECO:0000313" key="3">
    <source>
        <dbReference type="Proteomes" id="UP001519307"/>
    </source>
</evidence>
<organism evidence="2 3">
    <name type="scientific">Clostridium algifaecis</name>
    <dbReference type="NCBI Taxonomy" id="1472040"/>
    <lineage>
        <taxon>Bacteria</taxon>
        <taxon>Bacillati</taxon>
        <taxon>Bacillota</taxon>
        <taxon>Clostridia</taxon>
        <taxon>Eubacteriales</taxon>
        <taxon>Clostridiaceae</taxon>
        <taxon>Clostridium</taxon>
    </lineage>
</organism>
<name>A0ABS4KUR1_9CLOT</name>